<evidence type="ECO:0000256" key="3">
    <source>
        <dbReference type="ARBA" id="ARBA00012438"/>
    </source>
</evidence>
<keyword evidence="12" id="KW-1133">Transmembrane helix</keyword>
<keyword evidence="4" id="KW-1003">Cell membrane</keyword>
<reference evidence="14 15" key="1">
    <citation type="submission" date="2017-01" db="EMBL/GenBank/DDBJ databases">
        <authorList>
            <person name="Mah S.A."/>
            <person name="Swanson W.J."/>
            <person name="Moy G.W."/>
            <person name="Vacquier V.D."/>
        </authorList>
    </citation>
    <scope>NUCLEOTIDE SEQUENCE [LARGE SCALE GENOMIC DNA]</scope>
    <source>
        <strain evidence="14 15">DSM 11589</strain>
    </source>
</reference>
<dbReference type="InterPro" id="IPR003661">
    <property type="entry name" value="HisK_dim/P_dom"/>
</dbReference>
<dbReference type="InterPro" id="IPR005467">
    <property type="entry name" value="His_kinase_dom"/>
</dbReference>
<comment type="subcellular location">
    <subcellularLocation>
        <location evidence="2">Cell membrane</location>
    </subcellularLocation>
</comment>
<dbReference type="FunFam" id="1.10.287.130:FF:000008">
    <property type="entry name" value="Two-component sensor histidine kinase"/>
    <property type="match status" value="1"/>
</dbReference>
<dbReference type="Pfam" id="PF02518">
    <property type="entry name" value="HATPase_c"/>
    <property type="match status" value="1"/>
</dbReference>
<dbReference type="PRINTS" id="PR00344">
    <property type="entry name" value="BCTRLSENSOR"/>
</dbReference>
<keyword evidence="7" id="KW-0547">Nucleotide-binding</keyword>
<dbReference type="InterPro" id="IPR004358">
    <property type="entry name" value="Sig_transdc_His_kin-like_C"/>
</dbReference>
<dbReference type="CDD" id="cd00082">
    <property type="entry name" value="HisKA"/>
    <property type="match status" value="1"/>
</dbReference>
<keyword evidence="5" id="KW-0597">Phosphoprotein</keyword>
<dbReference type="STRING" id="80876.SAMN05421779_104392"/>
<dbReference type="InterPro" id="IPR050351">
    <property type="entry name" value="BphY/WalK/GraS-like"/>
</dbReference>
<dbReference type="SMART" id="SM00388">
    <property type="entry name" value="HisKA"/>
    <property type="match status" value="1"/>
</dbReference>
<evidence type="ECO:0000256" key="11">
    <source>
        <dbReference type="ARBA" id="ARBA00023136"/>
    </source>
</evidence>
<name>A0A1N7MWI0_9PROT</name>
<keyword evidence="6" id="KW-0808">Transferase</keyword>
<dbReference type="PROSITE" id="PS50109">
    <property type="entry name" value="HIS_KIN"/>
    <property type="match status" value="1"/>
</dbReference>
<evidence type="ECO:0000256" key="6">
    <source>
        <dbReference type="ARBA" id="ARBA00022679"/>
    </source>
</evidence>
<dbReference type="AlphaFoldDB" id="A0A1N7MWI0"/>
<organism evidence="14 15">
    <name type="scientific">Insolitispirillum peregrinum</name>
    <dbReference type="NCBI Taxonomy" id="80876"/>
    <lineage>
        <taxon>Bacteria</taxon>
        <taxon>Pseudomonadati</taxon>
        <taxon>Pseudomonadota</taxon>
        <taxon>Alphaproteobacteria</taxon>
        <taxon>Rhodospirillales</taxon>
        <taxon>Novispirillaceae</taxon>
        <taxon>Insolitispirillum</taxon>
    </lineage>
</organism>
<gene>
    <name evidence="14" type="ORF">SAMN05421779_104392</name>
</gene>
<dbReference type="SMART" id="SM00387">
    <property type="entry name" value="HATPase_c"/>
    <property type="match status" value="1"/>
</dbReference>
<protein>
    <recommendedName>
        <fullName evidence="3">histidine kinase</fullName>
        <ecNumber evidence="3">2.7.13.3</ecNumber>
    </recommendedName>
</protein>
<keyword evidence="9" id="KW-0067">ATP-binding</keyword>
<keyword evidence="12" id="KW-0812">Transmembrane</keyword>
<dbReference type="Pfam" id="PF00512">
    <property type="entry name" value="HisKA"/>
    <property type="match status" value="1"/>
</dbReference>
<keyword evidence="8 14" id="KW-0418">Kinase</keyword>
<evidence type="ECO:0000256" key="4">
    <source>
        <dbReference type="ARBA" id="ARBA00022475"/>
    </source>
</evidence>
<comment type="catalytic activity">
    <reaction evidence="1">
        <text>ATP + protein L-histidine = ADP + protein N-phospho-L-histidine.</text>
        <dbReference type="EC" id="2.7.13.3"/>
    </reaction>
</comment>
<keyword evidence="15" id="KW-1185">Reference proteome</keyword>
<dbReference type="OrthoDB" id="9813151at2"/>
<dbReference type="SUPFAM" id="SSF55874">
    <property type="entry name" value="ATPase domain of HSP90 chaperone/DNA topoisomerase II/histidine kinase"/>
    <property type="match status" value="1"/>
</dbReference>
<dbReference type="Pfam" id="PF13188">
    <property type="entry name" value="PAS_8"/>
    <property type="match status" value="1"/>
</dbReference>
<dbReference type="PANTHER" id="PTHR45453:SF1">
    <property type="entry name" value="PHOSPHATE REGULON SENSOR PROTEIN PHOR"/>
    <property type="match status" value="1"/>
</dbReference>
<dbReference type="Gene3D" id="1.10.287.130">
    <property type="match status" value="1"/>
</dbReference>
<dbReference type="EMBL" id="FTOA01000004">
    <property type="protein sequence ID" value="SIS90239.1"/>
    <property type="molecule type" value="Genomic_DNA"/>
</dbReference>
<evidence type="ECO:0000256" key="5">
    <source>
        <dbReference type="ARBA" id="ARBA00022553"/>
    </source>
</evidence>
<dbReference type="GO" id="GO:0005886">
    <property type="term" value="C:plasma membrane"/>
    <property type="evidence" value="ECO:0007669"/>
    <property type="project" value="UniProtKB-SubCell"/>
</dbReference>
<dbReference type="PANTHER" id="PTHR45453">
    <property type="entry name" value="PHOSPHATE REGULON SENSOR PROTEIN PHOR"/>
    <property type="match status" value="1"/>
</dbReference>
<evidence type="ECO:0000256" key="8">
    <source>
        <dbReference type="ARBA" id="ARBA00022777"/>
    </source>
</evidence>
<dbReference type="RefSeq" id="WP_084194842.1">
    <property type="nucleotide sequence ID" value="NZ_FTOA01000004.1"/>
</dbReference>
<evidence type="ECO:0000256" key="7">
    <source>
        <dbReference type="ARBA" id="ARBA00022741"/>
    </source>
</evidence>
<dbReference type="InterPro" id="IPR036097">
    <property type="entry name" value="HisK_dim/P_sf"/>
</dbReference>
<feature type="domain" description="Histidine kinase" evidence="13">
    <location>
        <begin position="263"/>
        <end position="493"/>
    </location>
</feature>
<keyword evidence="11 12" id="KW-0472">Membrane</keyword>
<accession>A0A1N7MWI0</accession>
<evidence type="ECO:0000256" key="1">
    <source>
        <dbReference type="ARBA" id="ARBA00000085"/>
    </source>
</evidence>
<dbReference type="SUPFAM" id="SSF47384">
    <property type="entry name" value="Homodimeric domain of signal transducing histidine kinase"/>
    <property type="match status" value="1"/>
</dbReference>
<dbReference type="InterPro" id="IPR036890">
    <property type="entry name" value="HATPase_C_sf"/>
</dbReference>
<dbReference type="Proteomes" id="UP000185678">
    <property type="component" value="Unassembled WGS sequence"/>
</dbReference>
<evidence type="ECO:0000256" key="9">
    <source>
        <dbReference type="ARBA" id="ARBA00022840"/>
    </source>
</evidence>
<sequence length="513" mass="55624">MAPHTNTPQTPVSGRGDEQAFASPLPSVARPVSFARVARLTLLFSTPLVLALSALVVWAELAIIPAALTLVGVAGVTALFLRSLVGDWEAVAAYLRPLPVRGGPVAPLPVLRFSEGARDVAMAARSLRQRTMQAINRAEAEAMAQIGLLDALPTPVLLINSHAHVVQANEAARTLFGRDLEPRPLIAILRDPGILEAVDRILDGSLRSKAVQVTLGATVEQTFQVEVQRLTDELPLAAHAVVVLHDITALVRAEQMRADFVANASHELRTPLTSILGFVETLRGPARDDAEAHERFLAIMHQQASRMRRLIEDLLSLSRIELREHTPPVGTVSLEDVVEGVVMGLEILAEEKDMALQVEMISDSDLVAGDEDELVQVFANLIANGIKYGRPGTPLVIRVDRPARGPAQMPHAMRDACLVVHVIDQGDGIAKEHLPRLTERFYRVDTARSRQLGGTGLGLAIVKHIVNRHRGALTIDSTVGQGSTFSVYLPCPPPADKRARSSDFLRHEPETEL</sequence>
<evidence type="ECO:0000256" key="10">
    <source>
        <dbReference type="ARBA" id="ARBA00023012"/>
    </source>
</evidence>
<evidence type="ECO:0000313" key="14">
    <source>
        <dbReference type="EMBL" id="SIS90239.1"/>
    </source>
</evidence>
<dbReference type="InterPro" id="IPR000014">
    <property type="entry name" value="PAS"/>
</dbReference>
<feature type="transmembrane region" description="Helical" evidence="12">
    <location>
        <begin position="37"/>
        <end position="56"/>
    </location>
</feature>
<dbReference type="GO" id="GO:0004721">
    <property type="term" value="F:phosphoprotein phosphatase activity"/>
    <property type="evidence" value="ECO:0007669"/>
    <property type="project" value="TreeGrafter"/>
</dbReference>
<evidence type="ECO:0000256" key="2">
    <source>
        <dbReference type="ARBA" id="ARBA00004236"/>
    </source>
</evidence>
<dbReference type="GO" id="GO:0005524">
    <property type="term" value="F:ATP binding"/>
    <property type="evidence" value="ECO:0007669"/>
    <property type="project" value="UniProtKB-KW"/>
</dbReference>
<dbReference type="InterPro" id="IPR003594">
    <property type="entry name" value="HATPase_dom"/>
</dbReference>
<dbReference type="GO" id="GO:0016036">
    <property type="term" value="P:cellular response to phosphate starvation"/>
    <property type="evidence" value="ECO:0007669"/>
    <property type="project" value="TreeGrafter"/>
</dbReference>
<evidence type="ECO:0000259" key="13">
    <source>
        <dbReference type="PROSITE" id="PS50109"/>
    </source>
</evidence>
<dbReference type="GO" id="GO:0000155">
    <property type="term" value="F:phosphorelay sensor kinase activity"/>
    <property type="evidence" value="ECO:0007669"/>
    <property type="project" value="InterPro"/>
</dbReference>
<proteinExistence type="predicted"/>
<dbReference type="FunFam" id="3.30.565.10:FF:000006">
    <property type="entry name" value="Sensor histidine kinase WalK"/>
    <property type="match status" value="1"/>
</dbReference>
<dbReference type="Gene3D" id="3.30.450.20">
    <property type="entry name" value="PAS domain"/>
    <property type="match status" value="1"/>
</dbReference>
<dbReference type="Gene3D" id="3.30.565.10">
    <property type="entry name" value="Histidine kinase-like ATPase, C-terminal domain"/>
    <property type="match status" value="1"/>
</dbReference>
<evidence type="ECO:0000256" key="12">
    <source>
        <dbReference type="SAM" id="Phobius"/>
    </source>
</evidence>
<dbReference type="EC" id="2.7.13.3" evidence="3"/>
<keyword evidence="10" id="KW-0902">Two-component regulatory system</keyword>
<evidence type="ECO:0000313" key="15">
    <source>
        <dbReference type="Proteomes" id="UP000185678"/>
    </source>
</evidence>